<dbReference type="Gene3D" id="6.10.250.2080">
    <property type="match status" value="1"/>
</dbReference>
<keyword evidence="15" id="KW-0282">Flagellum</keyword>
<dbReference type="Gene3D" id="3.40.1690.10">
    <property type="entry name" value="secretion proteins EscU"/>
    <property type="match status" value="1"/>
</dbReference>
<evidence type="ECO:0000256" key="8">
    <source>
        <dbReference type="ARBA" id="ARBA00022927"/>
    </source>
</evidence>
<keyword evidence="16" id="KW-1185">Reference proteome</keyword>
<feature type="transmembrane region" description="Helical" evidence="13">
    <location>
        <begin position="89"/>
        <end position="111"/>
    </location>
</feature>
<dbReference type="InterPro" id="IPR006136">
    <property type="entry name" value="FlhB"/>
</dbReference>
<keyword evidence="9 13" id="KW-1133">Transmembrane helix</keyword>
<feature type="transmembrane region" description="Helical" evidence="13">
    <location>
        <begin position="190"/>
        <end position="212"/>
    </location>
</feature>
<keyword evidence="5 13" id="KW-1003">Cell membrane</keyword>
<keyword evidence="6 13" id="KW-0812">Transmembrane</keyword>
<keyword evidence="10 13" id="KW-0472">Membrane</keyword>
<comment type="subcellular location">
    <subcellularLocation>
        <location evidence="1">Cell membrane</location>
        <topology evidence="1">Multi-pass membrane protein</topology>
    </subcellularLocation>
</comment>
<organism evidence="15 16">
    <name type="scientific">Enterovibrio gelatinilyticus</name>
    <dbReference type="NCBI Taxonomy" id="2899819"/>
    <lineage>
        <taxon>Bacteria</taxon>
        <taxon>Pseudomonadati</taxon>
        <taxon>Pseudomonadota</taxon>
        <taxon>Gammaproteobacteria</taxon>
        <taxon>Vibrionales</taxon>
        <taxon>Vibrionaceae</taxon>
        <taxon>Enterovibrio</taxon>
    </lineage>
</organism>
<accession>A0ABT5QZW2</accession>
<evidence type="ECO:0000256" key="14">
    <source>
        <dbReference type="SAM" id="MobiDB-lite"/>
    </source>
</evidence>
<comment type="caution">
    <text evidence="15">The sequence shown here is derived from an EMBL/GenBank/DDBJ whole genome shotgun (WGS) entry which is preliminary data.</text>
</comment>
<keyword evidence="15" id="KW-0969">Cilium</keyword>
<dbReference type="PANTHER" id="PTHR30531">
    <property type="entry name" value="FLAGELLAR BIOSYNTHETIC PROTEIN FLHB"/>
    <property type="match status" value="1"/>
</dbReference>
<evidence type="ECO:0000256" key="4">
    <source>
        <dbReference type="ARBA" id="ARBA00022448"/>
    </source>
</evidence>
<name>A0ABT5QZW2_9GAMM</name>
<feature type="compositionally biased region" description="Basic and acidic residues" evidence="14">
    <location>
        <begin position="9"/>
        <end position="26"/>
    </location>
</feature>
<evidence type="ECO:0000313" key="15">
    <source>
        <dbReference type="EMBL" id="MDD1793539.1"/>
    </source>
</evidence>
<dbReference type="RefSeq" id="WP_274164395.1">
    <property type="nucleotide sequence ID" value="NZ_JAJUBC010000010.1"/>
</dbReference>
<feature type="region of interest" description="Disordered" evidence="14">
    <location>
        <begin position="1"/>
        <end position="26"/>
    </location>
</feature>
<dbReference type="SUPFAM" id="SSF160544">
    <property type="entry name" value="EscU C-terminal domain-like"/>
    <property type="match status" value="1"/>
</dbReference>
<evidence type="ECO:0000313" key="16">
    <source>
        <dbReference type="Proteomes" id="UP001149400"/>
    </source>
</evidence>
<evidence type="ECO:0000256" key="10">
    <source>
        <dbReference type="ARBA" id="ARBA00023136"/>
    </source>
</evidence>
<keyword evidence="11 13" id="KW-1006">Bacterial flagellum protein export</keyword>
<gene>
    <name evidence="13 15" type="primary">flhB</name>
    <name evidence="15" type="ORF">LRP50_10405</name>
</gene>
<keyword evidence="8 13" id="KW-0653">Protein transport</keyword>
<reference evidence="15" key="1">
    <citation type="submission" date="2021-12" db="EMBL/GenBank/DDBJ databases">
        <title>Enterovibrio ZSDZ35 sp. nov. and Enterovibrio ZSDZ42 sp. nov., isolated from coastal seawater in Qingdao.</title>
        <authorList>
            <person name="Zhang P."/>
        </authorList>
    </citation>
    <scope>NUCLEOTIDE SEQUENCE</scope>
    <source>
        <strain evidence="15">ZSDZ42</strain>
    </source>
</reference>
<comment type="function">
    <text evidence="12 13">Required for formation of the rod structure in the basal body of the flagellar apparatus. Together with FliI and FliH, may constitute the export apparatus of flagellin.</text>
</comment>
<sequence length="376" mass="41977">MSDSSSSQDKTERPSEQKIRKAREEGNLPRSKELVTALMTIASALLLNAFSSAMYDMIVTVSQMTLALDKESVFSTAKMTEYLWQSALAATWAIAPMFALILMVTVGANLLRGGWNVSSKAAMPKMSKLDPIAGVKRIFSANSLVELIKSILKVALISWALYALLNHYLTDIIALQRTSLSAAIPAFLDLLWTGLFVYGLALLLIAVLELPYSSWDYIRKLKMTKQETKEEHKNSEGRPEIKAKIRQLQRQMSQRALTNTVPTADVIITNPTHYAVALKYDLSKAKAPFVVAKGVDEAALQIRQIAKQHELPVIEVPPLARAVYYSTNEWQEVPAQLYVAVAHVLNYIFQLDQYKQGRQTSQPALPTVVVPEELRR</sequence>
<evidence type="ECO:0000256" key="3">
    <source>
        <dbReference type="ARBA" id="ARBA00021622"/>
    </source>
</evidence>
<evidence type="ECO:0000256" key="6">
    <source>
        <dbReference type="ARBA" id="ARBA00022692"/>
    </source>
</evidence>
<dbReference type="Proteomes" id="UP001149400">
    <property type="component" value="Unassembled WGS sequence"/>
</dbReference>
<evidence type="ECO:0000256" key="5">
    <source>
        <dbReference type="ARBA" id="ARBA00022475"/>
    </source>
</evidence>
<evidence type="ECO:0000256" key="9">
    <source>
        <dbReference type="ARBA" id="ARBA00022989"/>
    </source>
</evidence>
<dbReference type="InterPro" id="IPR029025">
    <property type="entry name" value="T3SS_substrate_exporter_C"/>
</dbReference>
<evidence type="ECO:0000256" key="7">
    <source>
        <dbReference type="ARBA" id="ARBA00022795"/>
    </source>
</evidence>
<evidence type="ECO:0000256" key="13">
    <source>
        <dbReference type="RuleBase" id="RU364091"/>
    </source>
</evidence>
<proteinExistence type="inferred from homology"/>
<dbReference type="InterPro" id="IPR006135">
    <property type="entry name" value="T3SS_substrate_exporter"/>
</dbReference>
<evidence type="ECO:0000256" key="1">
    <source>
        <dbReference type="ARBA" id="ARBA00004651"/>
    </source>
</evidence>
<dbReference type="PRINTS" id="PR00950">
    <property type="entry name" value="TYPE3IMSPROT"/>
</dbReference>
<feature type="transmembrane region" description="Helical" evidence="13">
    <location>
        <begin position="34"/>
        <end position="55"/>
    </location>
</feature>
<keyword evidence="7 13" id="KW-1005">Bacterial flagellum biogenesis</keyword>
<evidence type="ECO:0000256" key="12">
    <source>
        <dbReference type="ARBA" id="ARBA00025078"/>
    </source>
</evidence>
<dbReference type="PANTHER" id="PTHR30531:SF12">
    <property type="entry name" value="FLAGELLAR BIOSYNTHETIC PROTEIN FLHB"/>
    <property type="match status" value="1"/>
</dbReference>
<evidence type="ECO:0000256" key="2">
    <source>
        <dbReference type="ARBA" id="ARBA00010690"/>
    </source>
</evidence>
<dbReference type="EMBL" id="JAJUBC010000010">
    <property type="protein sequence ID" value="MDD1793539.1"/>
    <property type="molecule type" value="Genomic_DNA"/>
</dbReference>
<protein>
    <recommendedName>
        <fullName evidence="3 13">Flagellar biosynthetic protein FlhB</fullName>
    </recommendedName>
</protein>
<keyword evidence="15" id="KW-0966">Cell projection</keyword>
<evidence type="ECO:0000256" key="11">
    <source>
        <dbReference type="ARBA" id="ARBA00023225"/>
    </source>
</evidence>
<dbReference type="Pfam" id="PF01312">
    <property type="entry name" value="Bac_export_2"/>
    <property type="match status" value="1"/>
</dbReference>
<dbReference type="NCBIfam" id="TIGR00328">
    <property type="entry name" value="flhB"/>
    <property type="match status" value="1"/>
</dbReference>
<comment type="similarity">
    <text evidence="2 13">Belongs to the type III secretion exporter family.</text>
</comment>
<feature type="transmembrane region" description="Helical" evidence="13">
    <location>
        <begin position="151"/>
        <end position="170"/>
    </location>
</feature>
<keyword evidence="4 13" id="KW-0813">Transport</keyword>